<protein>
    <submittedName>
        <fullName evidence="3">Uncharacterized protein</fullName>
    </submittedName>
</protein>
<evidence type="ECO:0000313" key="4">
    <source>
        <dbReference type="Proteomes" id="UP001064632"/>
    </source>
</evidence>
<evidence type="ECO:0000313" key="3">
    <source>
        <dbReference type="EMBL" id="UXI67286.1"/>
    </source>
</evidence>
<sequence>MNTAPPVHRDPASPAPSATPPRPVPPRIDPARAAAQVLPLRRALLHEVRWRRPAYDRRIIGIAIVIVVVVHLLLAYLMQQFMRPRFEPESRAGVVSVSLIEWSEPPPSIAPPLVHEMPPLSVTAPQQGQAANAPAPPRQERSARQAAAAGAVAPGVEAIVETPVLTTRLYNADGSLRVAPPAEESAKPMDPLSQGLAAAKELRQRGHNVVRCKSTRFAKAYTPDESVGEGIARKYLSHVGLYNPHTAQEAAVRASEASASCDWQD</sequence>
<keyword evidence="4" id="KW-1185">Reference proteome</keyword>
<keyword evidence="2" id="KW-0472">Membrane</keyword>
<keyword evidence="2" id="KW-1133">Transmembrane helix</keyword>
<feature type="region of interest" description="Disordered" evidence="1">
    <location>
        <begin position="124"/>
        <end position="145"/>
    </location>
</feature>
<dbReference type="EMBL" id="CP104694">
    <property type="protein sequence ID" value="UXI67286.1"/>
    <property type="molecule type" value="Genomic_DNA"/>
</dbReference>
<gene>
    <name evidence="3" type="ORF">N4264_21490</name>
</gene>
<evidence type="ECO:0000256" key="1">
    <source>
        <dbReference type="SAM" id="MobiDB-lite"/>
    </source>
</evidence>
<organism evidence="3 4">
    <name type="scientific">Tahibacter amnicola</name>
    <dbReference type="NCBI Taxonomy" id="2976241"/>
    <lineage>
        <taxon>Bacteria</taxon>
        <taxon>Pseudomonadati</taxon>
        <taxon>Pseudomonadota</taxon>
        <taxon>Gammaproteobacteria</taxon>
        <taxon>Lysobacterales</taxon>
        <taxon>Rhodanobacteraceae</taxon>
        <taxon>Tahibacter</taxon>
    </lineage>
</organism>
<feature type="compositionally biased region" description="Low complexity" evidence="1">
    <location>
        <begin position="124"/>
        <end position="133"/>
    </location>
</feature>
<evidence type="ECO:0000256" key="2">
    <source>
        <dbReference type="SAM" id="Phobius"/>
    </source>
</evidence>
<name>A0ABY6BF93_9GAMM</name>
<reference evidence="3" key="1">
    <citation type="submission" date="2022-09" db="EMBL/GenBank/DDBJ databases">
        <title>Tahibacter sp. nov., isolated from a fresh water.</title>
        <authorList>
            <person name="Baek J.H."/>
            <person name="Lee J.K."/>
            <person name="Kim J.M."/>
            <person name="Jeon C.O."/>
        </authorList>
    </citation>
    <scope>NUCLEOTIDE SEQUENCE</scope>
    <source>
        <strain evidence="3">W38</strain>
    </source>
</reference>
<keyword evidence="2" id="KW-0812">Transmembrane</keyword>
<feature type="compositionally biased region" description="Pro residues" evidence="1">
    <location>
        <begin position="13"/>
        <end position="28"/>
    </location>
</feature>
<dbReference type="RefSeq" id="WP_261694263.1">
    <property type="nucleotide sequence ID" value="NZ_CP104694.1"/>
</dbReference>
<accession>A0ABY6BF93</accession>
<dbReference type="Proteomes" id="UP001064632">
    <property type="component" value="Chromosome"/>
</dbReference>
<feature type="region of interest" description="Disordered" evidence="1">
    <location>
        <begin position="1"/>
        <end position="29"/>
    </location>
</feature>
<feature type="transmembrane region" description="Helical" evidence="2">
    <location>
        <begin position="59"/>
        <end position="78"/>
    </location>
</feature>
<proteinExistence type="predicted"/>